<organism evidence="1 2">
    <name type="scientific">Salinibacter ruber</name>
    <dbReference type="NCBI Taxonomy" id="146919"/>
    <lineage>
        <taxon>Bacteria</taxon>
        <taxon>Pseudomonadati</taxon>
        <taxon>Rhodothermota</taxon>
        <taxon>Rhodothermia</taxon>
        <taxon>Rhodothermales</taxon>
        <taxon>Salinibacteraceae</taxon>
        <taxon>Salinibacter</taxon>
    </lineage>
</organism>
<reference evidence="1" key="1">
    <citation type="submission" date="2022-08" db="EMBL/GenBank/DDBJ databases">
        <title>Genomic Encyclopedia of Type Strains, Phase V (KMG-V): Genome sequencing to study the core and pangenomes of soil and plant-associated prokaryotes.</title>
        <authorList>
            <person name="Whitman W."/>
        </authorList>
    </citation>
    <scope>NUCLEOTIDE SEQUENCE</scope>
    <source>
        <strain evidence="1">SP3002</strain>
    </source>
</reference>
<evidence type="ECO:0000313" key="2">
    <source>
        <dbReference type="Proteomes" id="UP001155110"/>
    </source>
</evidence>
<accession>A0AAW5PBS1</accession>
<dbReference type="Proteomes" id="UP001155110">
    <property type="component" value="Unassembled WGS sequence"/>
</dbReference>
<name>A0AAW5PBS1_9BACT</name>
<sequence length="36" mass="4088">MPVSLPMSLSRRNGLVFGRLDLTRVGGRSWLSFPFH</sequence>
<dbReference type="EMBL" id="JANTZM010000031">
    <property type="protein sequence ID" value="MCS4159467.1"/>
    <property type="molecule type" value="Genomic_DNA"/>
</dbReference>
<comment type="caution">
    <text evidence="1">The sequence shown here is derived from an EMBL/GenBank/DDBJ whole genome shotgun (WGS) entry which is preliminary data.</text>
</comment>
<gene>
    <name evidence="1" type="ORF">GGP99_003459</name>
</gene>
<evidence type="ECO:0000313" key="1">
    <source>
        <dbReference type="EMBL" id="MCS4159467.1"/>
    </source>
</evidence>
<dbReference type="AlphaFoldDB" id="A0AAW5PBS1"/>
<protein>
    <submittedName>
        <fullName evidence="1">Uncharacterized protein</fullName>
    </submittedName>
</protein>
<proteinExistence type="predicted"/>